<accession>A0AAT9GZD9</accession>
<dbReference type="NCBIfam" id="TIGR04183">
    <property type="entry name" value="Por_Secre_tail"/>
    <property type="match status" value="1"/>
</dbReference>
<dbReference type="PANTHER" id="PTHR46708">
    <property type="entry name" value="TENASCIN"/>
    <property type="match status" value="1"/>
</dbReference>
<dbReference type="Gene3D" id="2.60.40.10">
    <property type="entry name" value="Immunoglobulins"/>
    <property type="match status" value="4"/>
</dbReference>
<gene>
    <name evidence="6" type="ORF">CFS9_12000</name>
</gene>
<dbReference type="RefSeq" id="WP_369617700.1">
    <property type="nucleotide sequence ID" value="NZ_AP031573.1"/>
</dbReference>
<organism evidence="6">
    <name type="scientific">Flavobacterium sp. CFS9</name>
    <dbReference type="NCBI Taxonomy" id="3143118"/>
    <lineage>
        <taxon>Bacteria</taxon>
        <taxon>Pseudomonadati</taxon>
        <taxon>Bacteroidota</taxon>
        <taxon>Flavobacteriia</taxon>
        <taxon>Flavobacteriales</taxon>
        <taxon>Flavobacteriaceae</taxon>
        <taxon>Flavobacterium</taxon>
    </lineage>
</organism>
<keyword evidence="1 3" id="KW-0732">Signal</keyword>
<evidence type="ECO:0000313" key="6">
    <source>
        <dbReference type="EMBL" id="BFM42559.1"/>
    </source>
</evidence>
<dbReference type="NCBIfam" id="NF038128">
    <property type="entry name" value="choice_anch_J"/>
    <property type="match status" value="1"/>
</dbReference>
<feature type="domain" description="Fibronectin type-III" evidence="5">
    <location>
        <begin position="300"/>
        <end position="386"/>
    </location>
</feature>
<feature type="domain" description="Fibronectin type-III" evidence="5">
    <location>
        <begin position="568"/>
        <end position="656"/>
    </location>
</feature>
<name>A0AAT9GZD9_9FLAO</name>
<dbReference type="InterPro" id="IPR000998">
    <property type="entry name" value="MAM_dom"/>
</dbReference>
<dbReference type="Pfam" id="PF00041">
    <property type="entry name" value="fn3"/>
    <property type="match status" value="1"/>
</dbReference>
<evidence type="ECO:0000256" key="2">
    <source>
        <dbReference type="ARBA" id="ARBA00022737"/>
    </source>
</evidence>
<dbReference type="PROSITE" id="PS50060">
    <property type="entry name" value="MAM_2"/>
    <property type="match status" value="1"/>
</dbReference>
<feature type="chain" id="PRO_5043725697" description="Por secretion system C-terminal sorting domain-containing protein" evidence="3">
    <location>
        <begin position="21"/>
        <end position="1632"/>
    </location>
</feature>
<feature type="domain" description="MAM" evidence="4">
    <location>
        <begin position="120"/>
        <end position="300"/>
    </location>
</feature>
<dbReference type="PANTHER" id="PTHR46708:SF11">
    <property type="entry name" value="RECEPTOR-TYPE TYROSINE-PROTEIN PHOSPHATASE ETA-LIKE"/>
    <property type="match status" value="1"/>
</dbReference>
<reference evidence="6" key="1">
    <citation type="submission" date="2024-05" db="EMBL/GenBank/DDBJ databases">
        <title>Whole-Genome Sequence of CFS9, a Potential Fish Probiotic Isolated from the Body Surface of Silurus asotus.</title>
        <authorList>
            <person name="Kojima M."/>
            <person name="Tobioka K."/>
            <person name="Yokota K."/>
            <person name="Nakatani H."/>
            <person name="Hori K."/>
            <person name="Tamaru Y."/>
            <person name="Okazaki F."/>
        </authorList>
    </citation>
    <scope>NUCLEOTIDE SEQUENCE</scope>
    <source>
        <strain evidence="6">CFS9</strain>
    </source>
</reference>
<protein>
    <recommendedName>
        <fullName evidence="7">Por secretion system C-terminal sorting domain-containing protein</fullName>
    </recommendedName>
</protein>
<dbReference type="Gene3D" id="2.60.120.200">
    <property type="match status" value="1"/>
</dbReference>
<dbReference type="EMBL" id="AP031573">
    <property type="protein sequence ID" value="BFM42559.1"/>
    <property type="molecule type" value="Genomic_DNA"/>
</dbReference>
<evidence type="ECO:0000259" key="5">
    <source>
        <dbReference type="PROSITE" id="PS50853"/>
    </source>
</evidence>
<dbReference type="Pfam" id="PF18962">
    <property type="entry name" value="Por_Secre_tail"/>
    <property type="match status" value="1"/>
</dbReference>
<sequence>MQKTTLVALFSFFFILFAHANHKTESNIADANFDVTVSLTGEVLVEYHDYNVYKTSQWQFEYGPKGFKPGQGKVISVSGTGINFYRFTLTNPLIGYDFRVRQLYLLDDLSGLAWTDWSQIKTIFASSDKVFSVGYTTNFNDKKITDSEWRGLIYNNSSSAAGVFHTTYKNHSENNAAGSSMTMSSYNYDDKSHIGLISPRFNDLATDRKIKFWLNGLYDSGTELLVGTMSDPNDKNTFHLLQKIEPKSSSEWKQETVYFTNYNGTDQYVVFFFKRGYYGSNSTDLYIDDFSYEKASDCFNQTNFAVTNVQQNSTQISFDAPNQNNFQVSLTNTVKKTTEIFTIQSTSFTLDKLVGNTDYEVKVRANCIDDLFSNWTKTISFKTPCTVITGSYSTSFEGTKYVDPCWSVIAGKCLVQSSFENTGWTGKPAPKTGTATIVISKFVGALNVDKAYLVTPYIADLDADKRIRFSLLAYSSDNVYNKTSLTIGTMSDPKNAATFVALKTILPSEMNETENLNKSSQWKEHTVYLDNYVKSNNHNYIALRYNNESDSYFSIDDFTYEKAPVCVEPLDPKTISLSYDSAIVSWENYKPASQFQIEYGPKGFAHGSGKIVDAATIPFKLESLQDDTDFDFYVRAQCGNEYSAWSDRGNFKTKCLGLTAGYTENFENTVFEKNGCWTRIVPYINQRYWDKNNFIKVNTLSQGSSTVHGGTASIFMLNQLDAPYPAGSKGEKTDRVVLVSPRFKDFDHYKKIAFWMLSPKDNENLAVEMIVGTMSDPEDYMSFTSYKVIAIPVENIGKWIRYEVDFSNYYGTDKFIGIKQSVKNARNRRIFIDDFEYFQNGCPIPGVLGARQSGPESVALDWKDNNTVKPSQGYDIEYGPKGFVNGSGTIIKVTASPYNLTGLARGTYEYRVRAYCDTNITSDWSDRYTFKTSCSKTAPFVENFDEHGRNLDQSATFCWNYNIQLYAQLAEFNLTNITSAPYAFSLYTNKDSAILISPYLDDFDKNKKVKFWLRGMQTGSYAKAGTLIIGTIKNAADLNTFEPYMTITEQEINSLPLYGKEVNIDFSQYQGANKQIVFKYVTESANGDYTRNNVLIDDFRYDQTLSCYEPIDVIFSNINHNSALINWTSKNQATENVQIEYGLTGFTKGTGTIVNTNKNEILISNLQTGTSYEFYFKTTCASGNSLEAGPRKIETTCEALALPWKEKFTNLSRYGKNVLPDCFKFLRGEFILENKAQNDVYYNFNPDNIRTGFDDTGYLYLTGGFWTQIMTPMFYLNAGTTYKFNLKGRNSYEYRVQGVGLYVGKGQNDYNMSLNISQTGSGSLTEYNYRDVSYYFTPLVSGDYSFLMEFANSGGSRLLVDDFELKEGYTSSIDGSGKTITYDFTKIPSEELILEGGYKSIVLDSNNNVLVMKGNSTPSAWKEANETSPIKKQAAVDNSSVWERNESSITKINTKVNAANASSLFMHFDLKQTFVSSNTESMFRVIVNGNVIGDVIKPQSANGDDYKKYTVDLTPYIGADIKISLQHIGKSDAGDNAYLDNLVFDKTSSLGVDGTHFTNFKYYPNPVENVLHIESNSVLSKVEVYTLNGQLLSKNNYSDSKVSIDFKNHASGVYLLVVTQDDKKETFKVIKK</sequence>
<dbReference type="InterPro" id="IPR050991">
    <property type="entry name" value="ECM_Regulatory_Proteins"/>
</dbReference>
<dbReference type="InterPro" id="IPR013783">
    <property type="entry name" value="Ig-like_fold"/>
</dbReference>
<proteinExistence type="predicted"/>
<dbReference type="CDD" id="cd00063">
    <property type="entry name" value="FN3"/>
    <property type="match status" value="4"/>
</dbReference>
<dbReference type="GO" id="GO:0016020">
    <property type="term" value="C:membrane"/>
    <property type="evidence" value="ECO:0007669"/>
    <property type="project" value="InterPro"/>
</dbReference>
<dbReference type="InterPro" id="IPR003961">
    <property type="entry name" value="FN3_dom"/>
</dbReference>
<feature type="domain" description="Fibronectin type-III" evidence="5">
    <location>
        <begin position="1109"/>
        <end position="1199"/>
    </location>
</feature>
<dbReference type="SUPFAM" id="SSF49265">
    <property type="entry name" value="Fibronectin type III"/>
    <property type="match status" value="3"/>
</dbReference>
<dbReference type="InterPro" id="IPR026444">
    <property type="entry name" value="Secre_tail"/>
</dbReference>
<dbReference type="InterPro" id="IPR036116">
    <property type="entry name" value="FN3_sf"/>
</dbReference>
<evidence type="ECO:0000256" key="1">
    <source>
        <dbReference type="ARBA" id="ARBA00022729"/>
    </source>
</evidence>
<dbReference type="SMART" id="SM00060">
    <property type="entry name" value="FN3"/>
    <property type="match status" value="4"/>
</dbReference>
<evidence type="ECO:0000259" key="4">
    <source>
        <dbReference type="PROSITE" id="PS50060"/>
    </source>
</evidence>
<evidence type="ECO:0000256" key="3">
    <source>
        <dbReference type="SAM" id="SignalP"/>
    </source>
</evidence>
<feature type="signal peptide" evidence="3">
    <location>
        <begin position="1"/>
        <end position="20"/>
    </location>
</feature>
<keyword evidence="2" id="KW-0677">Repeat</keyword>
<dbReference type="PROSITE" id="PS50853">
    <property type="entry name" value="FN3"/>
    <property type="match status" value="3"/>
</dbReference>
<evidence type="ECO:0008006" key="7">
    <source>
        <dbReference type="Google" id="ProtNLM"/>
    </source>
</evidence>